<dbReference type="RefSeq" id="WP_176907669.1">
    <property type="nucleotide sequence ID" value="NZ_JABKAU010000008.1"/>
</dbReference>
<organism evidence="1 2">
    <name type="scientific">Hymenobacter lapidiphilus</name>
    <dbReference type="NCBI Taxonomy" id="2608003"/>
    <lineage>
        <taxon>Bacteria</taxon>
        <taxon>Pseudomonadati</taxon>
        <taxon>Bacteroidota</taxon>
        <taxon>Cytophagia</taxon>
        <taxon>Cytophagales</taxon>
        <taxon>Hymenobacteraceae</taxon>
        <taxon>Hymenobacter</taxon>
    </lineage>
</organism>
<dbReference type="AlphaFoldDB" id="A0A7Y7PMV2"/>
<keyword evidence="2" id="KW-1185">Reference proteome</keyword>
<dbReference type="Proteomes" id="UP000565521">
    <property type="component" value="Unassembled WGS sequence"/>
</dbReference>
<protein>
    <recommendedName>
        <fullName evidence="3">Lipoprotein</fullName>
    </recommendedName>
</protein>
<evidence type="ECO:0000313" key="2">
    <source>
        <dbReference type="Proteomes" id="UP000565521"/>
    </source>
</evidence>
<proteinExistence type="predicted"/>
<gene>
    <name evidence="1" type="ORF">HW554_05970</name>
</gene>
<comment type="caution">
    <text evidence="1">The sequence shown here is derived from an EMBL/GenBank/DDBJ whole genome shotgun (WGS) entry which is preliminary data.</text>
</comment>
<name>A0A7Y7PMV2_9BACT</name>
<dbReference type="PROSITE" id="PS51257">
    <property type="entry name" value="PROKAR_LIPOPROTEIN"/>
    <property type="match status" value="1"/>
</dbReference>
<accession>A0A7Y7PMV2</accession>
<evidence type="ECO:0000313" key="1">
    <source>
        <dbReference type="EMBL" id="NVO30745.1"/>
    </source>
</evidence>
<sequence length="160" mass="17744">MKNFLLLIGASFTLLSCEKEALLKDNIQTELSSSIIDDEDSFEKPRVTLKHGIGCNSPLGICISAPIGSRSANFSSDPSLNQLSLEEDTGLVRMRMEGSKMHIIFEKDAALPDGTVPIDRDLLFENWKNGKSAVVKAGKYKANFKNYKHGEIWANAYTFK</sequence>
<reference evidence="1 2" key="1">
    <citation type="submission" date="2020-05" db="EMBL/GenBank/DDBJ databases">
        <title>Hymenobacter terrestris sp. nov. and Hymenobacter lapidiphilus sp. nov., isolated from regoliths in Antarctica.</title>
        <authorList>
            <person name="Sedlacek I."/>
            <person name="Pantucek R."/>
            <person name="Zeman M."/>
            <person name="Holochova P."/>
            <person name="Kralova S."/>
            <person name="Stankova E."/>
            <person name="Sedo O."/>
            <person name="Micenkova L."/>
            <person name="Svec P."/>
            <person name="Gupta V."/>
            <person name="Sood U."/>
            <person name="Korpole U.S."/>
            <person name="Lal R."/>
        </authorList>
    </citation>
    <scope>NUCLEOTIDE SEQUENCE [LARGE SCALE GENOMIC DNA]</scope>
    <source>
        <strain evidence="1 2">P5342</strain>
    </source>
</reference>
<evidence type="ECO:0008006" key="3">
    <source>
        <dbReference type="Google" id="ProtNLM"/>
    </source>
</evidence>
<dbReference type="EMBL" id="JABKAU010000008">
    <property type="protein sequence ID" value="NVO30745.1"/>
    <property type="molecule type" value="Genomic_DNA"/>
</dbReference>